<organism evidence="10 11">
    <name type="scientific">Nonomuraea maheshkhaliensis</name>
    <dbReference type="NCBI Taxonomy" id="419590"/>
    <lineage>
        <taxon>Bacteria</taxon>
        <taxon>Bacillati</taxon>
        <taxon>Actinomycetota</taxon>
        <taxon>Actinomycetes</taxon>
        <taxon>Streptosporangiales</taxon>
        <taxon>Streptosporangiaceae</taxon>
        <taxon>Nonomuraea</taxon>
    </lineage>
</organism>
<dbReference type="CDD" id="cd06261">
    <property type="entry name" value="TM_PBP2"/>
    <property type="match status" value="1"/>
</dbReference>
<evidence type="ECO:0000256" key="1">
    <source>
        <dbReference type="ARBA" id="ARBA00004651"/>
    </source>
</evidence>
<feature type="transmembrane region" description="Helical" evidence="7">
    <location>
        <begin position="281"/>
        <end position="301"/>
    </location>
</feature>
<feature type="transmembrane region" description="Helical" evidence="7">
    <location>
        <begin position="125"/>
        <end position="148"/>
    </location>
</feature>
<comment type="subcellular location">
    <subcellularLocation>
        <location evidence="1 7">Cell membrane</location>
        <topology evidence="1 7">Multi-pass membrane protein</topology>
    </subcellularLocation>
</comment>
<proteinExistence type="inferred from homology"/>
<feature type="transmembrane region" description="Helical" evidence="7">
    <location>
        <begin position="32"/>
        <end position="52"/>
    </location>
</feature>
<evidence type="ECO:0000256" key="3">
    <source>
        <dbReference type="ARBA" id="ARBA00022475"/>
    </source>
</evidence>
<reference evidence="10 11" key="1">
    <citation type="journal article" date="2019" name="Int. J. Syst. Evol. Microbiol.">
        <title>The Global Catalogue of Microorganisms (GCM) 10K type strain sequencing project: providing services to taxonomists for standard genome sequencing and annotation.</title>
        <authorList>
            <consortium name="The Broad Institute Genomics Platform"/>
            <consortium name="The Broad Institute Genome Sequencing Center for Infectious Disease"/>
            <person name="Wu L."/>
            <person name="Ma J."/>
        </authorList>
    </citation>
    <scope>NUCLEOTIDE SEQUENCE [LARGE SCALE GENOMIC DNA]</scope>
    <source>
        <strain evidence="10 11">JCM 13929</strain>
    </source>
</reference>
<dbReference type="Pfam" id="PF00528">
    <property type="entry name" value="BPD_transp_1"/>
    <property type="match status" value="1"/>
</dbReference>
<dbReference type="PANTHER" id="PTHR30193">
    <property type="entry name" value="ABC TRANSPORTER PERMEASE PROTEIN"/>
    <property type="match status" value="1"/>
</dbReference>
<feature type="transmembrane region" description="Helical" evidence="7">
    <location>
        <begin position="229"/>
        <end position="249"/>
    </location>
</feature>
<keyword evidence="4 7" id="KW-0812">Transmembrane</keyword>
<dbReference type="InterPro" id="IPR035906">
    <property type="entry name" value="MetI-like_sf"/>
</dbReference>
<evidence type="ECO:0000256" key="8">
    <source>
        <dbReference type="SAM" id="MobiDB-lite"/>
    </source>
</evidence>
<feature type="transmembrane region" description="Helical" evidence="7">
    <location>
        <begin position="98"/>
        <end position="118"/>
    </location>
</feature>
<gene>
    <name evidence="10" type="ORF">GCM10009733_068870</name>
</gene>
<dbReference type="Gene3D" id="1.10.3720.10">
    <property type="entry name" value="MetI-like"/>
    <property type="match status" value="1"/>
</dbReference>
<evidence type="ECO:0000256" key="2">
    <source>
        <dbReference type="ARBA" id="ARBA00022448"/>
    </source>
</evidence>
<dbReference type="EMBL" id="BAAAMU010000064">
    <property type="protein sequence ID" value="GAA1661368.1"/>
    <property type="molecule type" value="Genomic_DNA"/>
</dbReference>
<protein>
    <submittedName>
        <fullName evidence="10">Sugar ABC transporter permease</fullName>
    </submittedName>
</protein>
<evidence type="ECO:0000313" key="11">
    <source>
        <dbReference type="Proteomes" id="UP001500064"/>
    </source>
</evidence>
<keyword evidence="6 7" id="KW-0472">Membrane</keyword>
<comment type="similarity">
    <text evidence="7">Belongs to the binding-protein-dependent transport system permease family.</text>
</comment>
<evidence type="ECO:0000259" key="9">
    <source>
        <dbReference type="PROSITE" id="PS50928"/>
    </source>
</evidence>
<dbReference type="PROSITE" id="PS50928">
    <property type="entry name" value="ABC_TM1"/>
    <property type="match status" value="1"/>
</dbReference>
<feature type="domain" description="ABC transmembrane type-1" evidence="9">
    <location>
        <begin position="88"/>
        <end position="302"/>
    </location>
</feature>
<evidence type="ECO:0000256" key="7">
    <source>
        <dbReference type="RuleBase" id="RU363032"/>
    </source>
</evidence>
<dbReference type="InterPro" id="IPR051393">
    <property type="entry name" value="ABC_transporter_permease"/>
</dbReference>
<evidence type="ECO:0000313" key="10">
    <source>
        <dbReference type="EMBL" id="GAA1661368.1"/>
    </source>
</evidence>
<dbReference type="RefSeq" id="WP_346110737.1">
    <property type="nucleotide sequence ID" value="NZ_BAAAMU010000064.1"/>
</dbReference>
<keyword evidence="5 7" id="KW-1133">Transmembrane helix</keyword>
<accession>A0ABN2FX91</accession>
<dbReference type="SUPFAM" id="SSF161098">
    <property type="entry name" value="MetI-like"/>
    <property type="match status" value="1"/>
</dbReference>
<evidence type="ECO:0000256" key="5">
    <source>
        <dbReference type="ARBA" id="ARBA00022989"/>
    </source>
</evidence>
<keyword evidence="11" id="KW-1185">Reference proteome</keyword>
<comment type="caution">
    <text evidence="10">The sequence shown here is derived from an EMBL/GenBank/DDBJ whole genome shotgun (WGS) entry which is preliminary data.</text>
</comment>
<dbReference type="Proteomes" id="UP001500064">
    <property type="component" value="Unassembled WGS sequence"/>
</dbReference>
<sequence>MTSDTVRAAPRTTPGTVLHPPPSSFRQRLGDLPVALMFVLPATIGFALFYLWPALRGAYLSLTKFNVLTPPTFIGLENYERLFGDRLFWNALKVTAEYVVLNIASQTVAAMVLAVLMYRLTKSMIVRGVVLLPYLVANVVVALVWYWMLDFQIGVVNNVIEWFGLDRVAFFGSDWAIPTIAGINTWRHTGYTALLIFAGLQTIPPSVYEAAAIDGASEWKTFWRVTLPLLRPVMALVMVLSVIGSFQVFDTIAVTTAGGPINATRVIYFYIYDMAFTRFNFGYAAALSSVLFVLLAGIAYLQMRLSRAGESDLKGS</sequence>
<evidence type="ECO:0000256" key="6">
    <source>
        <dbReference type="ARBA" id="ARBA00023136"/>
    </source>
</evidence>
<evidence type="ECO:0000256" key="4">
    <source>
        <dbReference type="ARBA" id="ARBA00022692"/>
    </source>
</evidence>
<dbReference type="PANTHER" id="PTHR30193:SF41">
    <property type="entry name" value="DIACETYLCHITOBIOSE UPTAKE SYSTEM PERMEASE PROTEIN NGCF"/>
    <property type="match status" value="1"/>
</dbReference>
<keyword evidence="3" id="KW-1003">Cell membrane</keyword>
<dbReference type="InterPro" id="IPR000515">
    <property type="entry name" value="MetI-like"/>
</dbReference>
<keyword evidence="2 7" id="KW-0813">Transport</keyword>
<name>A0ABN2FX91_9ACTN</name>
<feature type="region of interest" description="Disordered" evidence="8">
    <location>
        <begin position="1"/>
        <end position="20"/>
    </location>
</feature>